<dbReference type="RefSeq" id="WP_057943486.1">
    <property type="nucleotide sequence ID" value="NZ_CP011131.1"/>
</dbReference>
<evidence type="ECO:0000313" key="3">
    <source>
        <dbReference type="EMBL" id="UNP27807.1"/>
    </source>
</evidence>
<keyword evidence="3" id="KW-0378">Hydrolase</keyword>
<feature type="transmembrane region" description="Helical" evidence="1">
    <location>
        <begin position="79"/>
        <end position="97"/>
    </location>
</feature>
<gene>
    <name evidence="3" type="ORF">MOV92_14950</name>
</gene>
<keyword evidence="4" id="KW-1185">Reference proteome</keyword>
<evidence type="ECO:0000313" key="4">
    <source>
        <dbReference type="Proteomes" id="UP000829194"/>
    </source>
</evidence>
<sequence>MDGWIRSLSDRGVFALVLVLVLALGFGWPIYYSLSAALSGQPPAPIRIAYHLYQGSAGVVSIVPMGLAYAWLYARTGRLWPLVLAHVLLGAWALAAAP</sequence>
<evidence type="ECO:0000256" key="1">
    <source>
        <dbReference type="SAM" id="Phobius"/>
    </source>
</evidence>
<keyword evidence="3" id="KW-0645">Protease</keyword>
<organism evidence="3 4">
    <name type="scientific">Lysobacter gummosus</name>
    <dbReference type="NCBI Taxonomy" id="262324"/>
    <lineage>
        <taxon>Bacteria</taxon>
        <taxon>Pseudomonadati</taxon>
        <taxon>Pseudomonadota</taxon>
        <taxon>Gammaproteobacteria</taxon>
        <taxon>Lysobacterales</taxon>
        <taxon>Lysobacteraceae</taxon>
        <taxon>Lysobacter</taxon>
    </lineage>
</organism>
<dbReference type="Pfam" id="PF02517">
    <property type="entry name" value="Rce1-like"/>
    <property type="match status" value="1"/>
</dbReference>
<feature type="transmembrane region" description="Helical" evidence="1">
    <location>
        <begin position="12"/>
        <end position="32"/>
    </location>
</feature>
<dbReference type="Proteomes" id="UP000829194">
    <property type="component" value="Chromosome"/>
</dbReference>
<keyword evidence="1" id="KW-0812">Transmembrane</keyword>
<reference evidence="3 4" key="1">
    <citation type="submission" date="2022-03" db="EMBL/GenBank/DDBJ databases">
        <title>Complete genome sequence of Lysobacter capsici VKM B-2533 and Lysobacter gummosus 10.1.1, promising sources of lytic agents.</title>
        <authorList>
            <person name="Tarlachkov S.V."/>
            <person name="Kudryakova I.V."/>
            <person name="Afoshin A.S."/>
            <person name="Leontyevskaya E.A."/>
            <person name="Leontyevskaya N.V."/>
        </authorList>
    </citation>
    <scope>NUCLEOTIDE SEQUENCE [LARGE SCALE GENOMIC DNA]</scope>
    <source>
        <strain evidence="3 4">10.1.1</strain>
    </source>
</reference>
<dbReference type="EMBL" id="CP093547">
    <property type="protein sequence ID" value="UNP27807.1"/>
    <property type="molecule type" value="Genomic_DNA"/>
</dbReference>
<protein>
    <submittedName>
        <fullName evidence="3">CPBP family intramembrane metalloprotease</fullName>
    </submittedName>
</protein>
<keyword evidence="3" id="KW-0482">Metalloprotease</keyword>
<keyword evidence="1" id="KW-0472">Membrane</keyword>
<dbReference type="GO" id="GO:0008237">
    <property type="term" value="F:metallopeptidase activity"/>
    <property type="evidence" value="ECO:0007669"/>
    <property type="project" value="UniProtKB-KW"/>
</dbReference>
<feature type="domain" description="CAAX prenyl protease 2/Lysostaphin resistance protein A-like" evidence="2">
    <location>
        <begin position="47"/>
        <end position="89"/>
    </location>
</feature>
<feature type="transmembrane region" description="Helical" evidence="1">
    <location>
        <begin position="52"/>
        <end position="72"/>
    </location>
</feature>
<dbReference type="InterPro" id="IPR003675">
    <property type="entry name" value="Rce1/LyrA-like_dom"/>
</dbReference>
<evidence type="ECO:0000259" key="2">
    <source>
        <dbReference type="Pfam" id="PF02517"/>
    </source>
</evidence>
<name>A0ABY3XAP0_9GAMM</name>
<keyword evidence="1" id="KW-1133">Transmembrane helix</keyword>
<accession>A0ABY3XAP0</accession>
<proteinExistence type="predicted"/>